<dbReference type="InterPro" id="IPR052360">
    <property type="entry name" value="Transcr_Regulatory_Proteins"/>
</dbReference>
<proteinExistence type="predicted"/>
<accession>A0ABR2Y999</accession>
<evidence type="ECO:0000256" key="2">
    <source>
        <dbReference type="ARBA" id="ARBA00022833"/>
    </source>
</evidence>
<keyword evidence="1" id="KW-0479">Metal-binding</keyword>
<evidence type="ECO:0000256" key="5">
    <source>
        <dbReference type="ARBA" id="ARBA00023163"/>
    </source>
</evidence>
<dbReference type="PANTHER" id="PTHR36206:SF16">
    <property type="entry name" value="TRANSCRIPTION FACTOR DOMAIN-CONTAINING PROTEIN-RELATED"/>
    <property type="match status" value="1"/>
</dbReference>
<dbReference type="Proteomes" id="UP001465668">
    <property type="component" value="Unassembled WGS sequence"/>
</dbReference>
<gene>
    <name evidence="7" type="ORF">SCAR479_00352</name>
</gene>
<evidence type="ECO:0000256" key="4">
    <source>
        <dbReference type="ARBA" id="ARBA00023125"/>
    </source>
</evidence>
<sequence length="233" mass="26957">MAYAHENIQSDLVRWLDFFEGSRAYLQEKDFSGRACHLLREYHSMATIMAATCLAPEDQSAFDSYTDQFLLITQQSLEMWKILRSMPGLKVLPKHRVHLSESMVDFGWIPPLYYTALKCRVHRIRIQAIRLIEASSHREAIWYSNIVAILARKVMELEEGIFYGDTSAADNFTLSRFPSRKDLSVQTLPDLNRIQVVEVTLVDDPVSSVLLCYKAQHANRKWVDVRIFVTGVW</sequence>
<protein>
    <submittedName>
        <fullName evidence="7">Uncharacterized protein</fullName>
    </submittedName>
</protein>
<comment type="caution">
    <text evidence="7">The sequence shown here is derived from an EMBL/GenBank/DDBJ whole genome shotgun (WGS) entry which is preliminary data.</text>
</comment>
<reference evidence="7 8" key="1">
    <citation type="submission" date="2024-02" db="EMBL/GenBank/DDBJ databases">
        <title>First draft genome assembly of two strains of Seiridium cardinale.</title>
        <authorList>
            <person name="Emiliani G."/>
            <person name="Scali E."/>
        </authorList>
    </citation>
    <scope>NUCLEOTIDE SEQUENCE [LARGE SCALE GENOMIC DNA]</scope>
    <source>
        <strain evidence="7 8">BM-138-000479</strain>
    </source>
</reference>
<name>A0ABR2Y999_9PEZI</name>
<evidence type="ECO:0000256" key="6">
    <source>
        <dbReference type="ARBA" id="ARBA00023242"/>
    </source>
</evidence>
<keyword evidence="8" id="KW-1185">Reference proteome</keyword>
<keyword evidence="6" id="KW-0539">Nucleus</keyword>
<evidence type="ECO:0000313" key="7">
    <source>
        <dbReference type="EMBL" id="KAK9783793.1"/>
    </source>
</evidence>
<evidence type="ECO:0000256" key="3">
    <source>
        <dbReference type="ARBA" id="ARBA00023015"/>
    </source>
</evidence>
<dbReference type="EMBL" id="JARVKM010000001">
    <property type="protein sequence ID" value="KAK9783793.1"/>
    <property type="molecule type" value="Genomic_DNA"/>
</dbReference>
<keyword evidence="2" id="KW-0862">Zinc</keyword>
<dbReference type="PANTHER" id="PTHR36206">
    <property type="entry name" value="ASPERCRYPTIN BIOSYNTHESIS CLUSTER-SPECIFIC TRANSCRIPTION REGULATOR ATNN-RELATED"/>
    <property type="match status" value="1"/>
</dbReference>
<evidence type="ECO:0000313" key="8">
    <source>
        <dbReference type="Proteomes" id="UP001465668"/>
    </source>
</evidence>
<keyword evidence="5" id="KW-0804">Transcription</keyword>
<organism evidence="7 8">
    <name type="scientific">Seiridium cardinale</name>
    <dbReference type="NCBI Taxonomy" id="138064"/>
    <lineage>
        <taxon>Eukaryota</taxon>
        <taxon>Fungi</taxon>
        <taxon>Dikarya</taxon>
        <taxon>Ascomycota</taxon>
        <taxon>Pezizomycotina</taxon>
        <taxon>Sordariomycetes</taxon>
        <taxon>Xylariomycetidae</taxon>
        <taxon>Amphisphaeriales</taxon>
        <taxon>Sporocadaceae</taxon>
        <taxon>Seiridium</taxon>
    </lineage>
</organism>
<keyword evidence="3" id="KW-0805">Transcription regulation</keyword>
<evidence type="ECO:0000256" key="1">
    <source>
        <dbReference type="ARBA" id="ARBA00022723"/>
    </source>
</evidence>
<keyword evidence="4" id="KW-0238">DNA-binding</keyword>